<feature type="transmembrane region" description="Helical" evidence="2">
    <location>
        <begin position="55"/>
        <end position="74"/>
    </location>
</feature>
<feature type="region of interest" description="Disordered" evidence="1">
    <location>
        <begin position="1"/>
        <end position="23"/>
    </location>
</feature>
<gene>
    <name evidence="4" type="ORF">CW362_22505</name>
</gene>
<protein>
    <recommendedName>
        <fullName evidence="3">YcxB-like C-terminal domain-containing protein</fullName>
    </recommendedName>
</protein>
<dbReference type="RefSeq" id="WP_103551329.1">
    <property type="nucleotide sequence ID" value="NZ_JBHJSK010000011.1"/>
</dbReference>
<keyword evidence="2" id="KW-0472">Membrane</keyword>
<keyword evidence="2" id="KW-1133">Transmembrane helix</keyword>
<feature type="transmembrane region" description="Helical" evidence="2">
    <location>
        <begin position="80"/>
        <end position="99"/>
    </location>
</feature>
<name>A0A2I0SLK4_9ACTN</name>
<dbReference type="Proteomes" id="UP000236178">
    <property type="component" value="Unassembled WGS sequence"/>
</dbReference>
<dbReference type="Pfam" id="PF14317">
    <property type="entry name" value="YcxB"/>
    <property type="match status" value="1"/>
</dbReference>
<dbReference type="EMBL" id="PJOS01000044">
    <property type="protein sequence ID" value="PKT70799.1"/>
    <property type="molecule type" value="Genomic_DNA"/>
</dbReference>
<dbReference type="AlphaFoldDB" id="A0A2I0SLK4"/>
<dbReference type="OrthoDB" id="4327547at2"/>
<sequence length="189" mass="20625">MVEDQGAAQQQELSGEQPQGPGADVVELEYRPTVADLSSALRARRGVSKAGRRQFWVLGGAAVLVALEAALKLAGQDASTLPVIWLVVFGALLVLSPWLQARQFQRLAERQGTFRVTVTEAGLTVATDNSTTALNWVAQPRYRETKDAFVMISPDKNAVGFTMLPKRAVRTPGDVDRLRAILDRNLTRV</sequence>
<reference evidence="4 5" key="1">
    <citation type="submission" date="2017-12" db="EMBL/GenBank/DDBJ databases">
        <title>Streptomyces populusis sp. nov., a novel endophytic actinobacterium isolated from stems of Populus adenopoda Maxim.</title>
        <authorList>
            <person name="Wang Z."/>
        </authorList>
    </citation>
    <scope>NUCLEOTIDE SEQUENCE [LARGE SCALE GENOMIC DNA]</scope>
    <source>
        <strain evidence="4 5">A249</strain>
    </source>
</reference>
<evidence type="ECO:0000259" key="3">
    <source>
        <dbReference type="Pfam" id="PF14317"/>
    </source>
</evidence>
<accession>A0A2I0SLK4</accession>
<proteinExistence type="predicted"/>
<evidence type="ECO:0000256" key="1">
    <source>
        <dbReference type="SAM" id="MobiDB-lite"/>
    </source>
</evidence>
<evidence type="ECO:0000256" key="2">
    <source>
        <dbReference type="SAM" id="Phobius"/>
    </source>
</evidence>
<keyword evidence="5" id="KW-1185">Reference proteome</keyword>
<feature type="compositionally biased region" description="Polar residues" evidence="1">
    <location>
        <begin position="7"/>
        <end position="17"/>
    </location>
</feature>
<organism evidence="4 5">
    <name type="scientific">Streptomyces populi</name>
    <dbReference type="NCBI Taxonomy" id="2058924"/>
    <lineage>
        <taxon>Bacteria</taxon>
        <taxon>Bacillati</taxon>
        <taxon>Actinomycetota</taxon>
        <taxon>Actinomycetes</taxon>
        <taxon>Kitasatosporales</taxon>
        <taxon>Streptomycetaceae</taxon>
        <taxon>Streptomyces</taxon>
    </lineage>
</organism>
<dbReference type="InterPro" id="IPR025588">
    <property type="entry name" value="YcxB-like_C"/>
</dbReference>
<comment type="caution">
    <text evidence="4">The sequence shown here is derived from an EMBL/GenBank/DDBJ whole genome shotgun (WGS) entry which is preliminary data.</text>
</comment>
<evidence type="ECO:0000313" key="4">
    <source>
        <dbReference type="EMBL" id="PKT70799.1"/>
    </source>
</evidence>
<feature type="domain" description="YcxB-like C-terminal" evidence="3">
    <location>
        <begin position="119"/>
        <end position="182"/>
    </location>
</feature>
<keyword evidence="2" id="KW-0812">Transmembrane</keyword>
<evidence type="ECO:0000313" key="5">
    <source>
        <dbReference type="Proteomes" id="UP000236178"/>
    </source>
</evidence>